<dbReference type="GO" id="GO:0016805">
    <property type="term" value="F:dipeptidase activity"/>
    <property type="evidence" value="ECO:0007669"/>
    <property type="project" value="InterPro"/>
</dbReference>
<comment type="caution">
    <text evidence="1">The sequence shown here is derived from an EMBL/GenBank/DDBJ whole genome shotgun (WGS) entry which is preliminary data.</text>
</comment>
<dbReference type="PANTHER" id="PTHR12994">
    <property type="entry name" value="SECERNIN"/>
    <property type="match status" value="1"/>
</dbReference>
<evidence type="ECO:0008006" key="2">
    <source>
        <dbReference type="Google" id="ProtNLM"/>
    </source>
</evidence>
<reference evidence="1" key="1">
    <citation type="journal article" date="2014" name="Front. Microbiol.">
        <title>High frequency of phylogenetically diverse reductive dehalogenase-homologous genes in deep subseafloor sedimentary metagenomes.</title>
        <authorList>
            <person name="Kawai M."/>
            <person name="Futagami T."/>
            <person name="Toyoda A."/>
            <person name="Takaki Y."/>
            <person name="Nishi S."/>
            <person name="Hori S."/>
            <person name="Arai W."/>
            <person name="Tsubouchi T."/>
            <person name="Morono Y."/>
            <person name="Uchiyama I."/>
            <person name="Ito T."/>
            <person name="Fujiyama A."/>
            <person name="Inagaki F."/>
            <person name="Takami H."/>
        </authorList>
    </citation>
    <scope>NUCLEOTIDE SEQUENCE</scope>
    <source>
        <strain evidence="1">Expedition CK06-06</strain>
    </source>
</reference>
<feature type="non-terminal residue" evidence="1">
    <location>
        <position position="282"/>
    </location>
</feature>
<name>X1DIQ2_9ZZZZ</name>
<dbReference type="Gene3D" id="3.60.60.10">
    <property type="entry name" value="Penicillin V Acylase, Chain A"/>
    <property type="match status" value="1"/>
</dbReference>
<dbReference type="AlphaFoldDB" id="X1DIQ2"/>
<dbReference type="GO" id="GO:0006508">
    <property type="term" value="P:proteolysis"/>
    <property type="evidence" value="ECO:0007669"/>
    <property type="project" value="InterPro"/>
</dbReference>
<sequence>TECGFTILGKNSDRYGFDCQPLIFVPRQEWPAGSMIKMERVTVPQVGETYAHLGSAPYWCWGYEEGINEFGVAIGNEGIQTMVTAEDWEAAEAGNPPELGFTGMDLIRLGLERGKTAREALEVITSLLEEYGQFGAGLPTSQNPTDYDNSYIIADPNEAWVLETTGRLWIAQKFTTGTTSISNQPAIRTEWDLASPNIIDYAVKKGWWPEDRVDAFDFAWAYLDISKRGNSRGKSWRTGAYPREMASQYLLKKEEGDITPRYMMRISRDQHEETFLGPEDFG</sequence>
<gene>
    <name evidence="1" type="ORF">S01H4_45078</name>
</gene>
<dbReference type="EMBL" id="BART01025064">
    <property type="protein sequence ID" value="GAG96291.1"/>
    <property type="molecule type" value="Genomic_DNA"/>
</dbReference>
<dbReference type="Pfam" id="PF03577">
    <property type="entry name" value="Peptidase_C69"/>
    <property type="match status" value="1"/>
</dbReference>
<feature type="non-terminal residue" evidence="1">
    <location>
        <position position="1"/>
    </location>
</feature>
<dbReference type="InterPro" id="IPR005322">
    <property type="entry name" value="Peptidase_C69"/>
</dbReference>
<accession>X1DIQ2</accession>
<protein>
    <recommendedName>
        <fullName evidence="2">Dipeptidase</fullName>
    </recommendedName>
</protein>
<dbReference type="GO" id="GO:0070004">
    <property type="term" value="F:cysteine-type exopeptidase activity"/>
    <property type="evidence" value="ECO:0007669"/>
    <property type="project" value="InterPro"/>
</dbReference>
<organism evidence="1">
    <name type="scientific">marine sediment metagenome</name>
    <dbReference type="NCBI Taxonomy" id="412755"/>
    <lineage>
        <taxon>unclassified sequences</taxon>
        <taxon>metagenomes</taxon>
        <taxon>ecological metagenomes</taxon>
    </lineage>
</organism>
<evidence type="ECO:0000313" key="1">
    <source>
        <dbReference type="EMBL" id="GAG96291.1"/>
    </source>
</evidence>
<proteinExistence type="predicted"/>
<dbReference type="PANTHER" id="PTHR12994:SF17">
    <property type="entry name" value="LD30995P"/>
    <property type="match status" value="1"/>
</dbReference>